<dbReference type="EMBL" id="AXDT01000063">
    <property type="protein sequence ID" value="ERT13624.1"/>
    <property type="molecule type" value="Genomic_DNA"/>
</dbReference>
<dbReference type="Pfam" id="PF00196">
    <property type="entry name" value="GerE"/>
    <property type="match status" value="1"/>
</dbReference>
<name>U7QZX0_PHOTE</name>
<gene>
    <name evidence="5" type="ORF">O185_07655</name>
</gene>
<dbReference type="CDD" id="cd06170">
    <property type="entry name" value="LuxR_C_like"/>
    <property type="match status" value="1"/>
</dbReference>
<protein>
    <submittedName>
        <fullName evidence="5">LuxR family transcriptional regulator</fullName>
    </submittedName>
</protein>
<evidence type="ECO:0000256" key="1">
    <source>
        <dbReference type="ARBA" id="ARBA00023015"/>
    </source>
</evidence>
<dbReference type="PROSITE" id="PS00622">
    <property type="entry name" value="HTH_LUXR_1"/>
    <property type="match status" value="1"/>
</dbReference>
<dbReference type="PATRIC" id="fig|1389415.4.peg.1533"/>
<keyword evidence="6" id="KW-1185">Reference proteome</keyword>
<dbReference type="SMART" id="SM00421">
    <property type="entry name" value="HTH_LUXR"/>
    <property type="match status" value="1"/>
</dbReference>
<evidence type="ECO:0000313" key="5">
    <source>
        <dbReference type="EMBL" id="ERT13624.1"/>
    </source>
</evidence>
<evidence type="ECO:0000256" key="2">
    <source>
        <dbReference type="ARBA" id="ARBA00023125"/>
    </source>
</evidence>
<dbReference type="GO" id="GO:0003677">
    <property type="term" value="F:DNA binding"/>
    <property type="evidence" value="ECO:0007669"/>
    <property type="project" value="UniProtKB-KW"/>
</dbReference>
<reference evidence="5 6" key="1">
    <citation type="submission" date="2013-10" db="EMBL/GenBank/DDBJ databases">
        <title>Whole Genome Shotgun Sequence of Photorhabdus temperata J3.</title>
        <authorList>
            <person name="Park G.-S."/>
            <person name="Hong S.-J."/>
            <person name="Shin J.-H."/>
        </authorList>
    </citation>
    <scope>NUCLEOTIDE SEQUENCE [LARGE SCALE GENOMIC DNA]</scope>
    <source>
        <strain evidence="5 6">J3</strain>
    </source>
</reference>
<keyword evidence="1" id="KW-0805">Transcription regulation</keyword>
<dbReference type="InterPro" id="IPR036388">
    <property type="entry name" value="WH-like_DNA-bd_sf"/>
</dbReference>
<dbReference type="AlphaFoldDB" id="U7QZX0"/>
<dbReference type="PROSITE" id="PS50043">
    <property type="entry name" value="HTH_LUXR_2"/>
    <property type="match status" value="1"/>
</dbReference>
<dbReference type="InterPro" id="IPR000792">
    <property type="entry name" value="Tscrpt_reg_LuxR_C"/>
</dbReference>
<feature type="domain" description="HTH luxR-type" evidence="4">
    <location>
        <begin position="203"/>
        <end position="268"/>
    </location>
</feature>
<comment type="caution">
    <text evidence="5">The sequence shown here is derived from an EMBL/GenBank/DDBJ whole genome shotgun (WGS) entry which is preliminary data.</text>
</comment>
<keyword evidence="2" id="KW-0238">DNA-binding</keyword>
<proteinExistence type="predicted"/>
<dbReference type="InterPro" id="IPR016032">
    <property type="entry name" value="Sig_transdc_resp-reg_C-effctor"/>
</dbReference>
<dbReference type="GO" id="GO:0006355">
    <property type="term" value="P:regulation of DNA-templated transcription"/>
    <property type="evidence" value="ECO:0007669"/>
    <property type="project" value="InterPro"/>
</dbReference>
<evidence type="ECO:0000259" key="4">
    <source>
        <dbReference type="PROSITE" id="PS50043"/>
    </source>
</evidence>
<dbReference type="Proteomes" id="UP000017133">
    <property type="component" value="Unassembled WGS sequence"/>
</dbReference>
<sequence>MELAGNIYFGFIVNFLIIARAGMDIHVDRLSTVIESVATSEFYPNLLSWLEQFIAFDNAIVYAFEQGSPPRCLSKAEKKNSDAINQIYQQGAYLQDPFYQALVKGAETDLLTLRELVPTGFYHTDYYLNFYRKTGWRDEAGVLLKLSPQRQLGLFFGNENQPFFIQKQHQKNLRTVLEIIRSVARLHGGMMQQASSADMVCLDTQARYALTPRECEIVELILQGKGSPQIAEKLFISTGTVKNHRKNIYQKLQIRSQAELFSLFLTPPVRYFA</sequence>
<dbReference type="PANTHER" id="PTHR44688:SF16">
    <property type="entry name" value="DNA-BINDING TRANSCRIPTIONAL ACTIVATOR DEVR_DOSR"/>
    <property type="match status" value="1"/>
</dbReference>
<evidence type="ECO:0000256" key="3">
    <source>
        <dbReference type="ARBA" id="ARBA00023163"/>
    </source>
</evidence>
<organism evidence="5 6">
    <name type="scientific">Photorhabdus temperata J3</name>
    <dbReference type="NCBI Taxonomy" id="1389415"/>
    <lineage>
        <taxon>Bacteria</taxon>
        <taxon>Pseudomonadati</taxon>
        <taxon>Pseudomonadota</taxon>
        <taxon>Gammaproteobacteria</taxon>
        <taxon>Enterobacterales</taxon>
        <taxon>Morganellaceae</taxon>
        <taxon>Photorhabdus</taxon>
    </lineage>
</organism>
<evidence type="ECO:0000313" key="6">
    <source>
        <dbReference type="Proteomes" id="UP000017133"/>
    </source>
</evidence>
<dbReference type="PRINTS" id="PR00038">
    <property type="entry name" value="HTHLUXR"/>
</dbReference>
<dbReference type="SUPFAM" id="SSF46894">
    <property type="entry name" value="C-terminal effector domain of the bipartite response regulators"/>
    <property type="match status" value="1"/>
</dbReference>
<keyword evidence="3" id="KW-0804">Transcription</keyword>
<accession>U7QZX0</accession>
<dbReference type="Gene3D" id="1.10.10.10">
    <property type="entry name" value="Winged helix-like DNA-binding domain superfamily/Winged helix DNA-binding domain"/>
    <property type="match status" value="1"/>
</dbReference>
<dbReference type="PANTHER" id="PTHR44688">
    <property type="entry name" value="DNA-BINDING TRANSCRIPTIONAL ACTIVATOR DEVR_DOSR"/>
    <property type="match status" value="1"/>
</dbReference>